<dbReference type="InterPro" id="IPR018958">
    <property type="entry name" value="Knr4/Smi1-like_dom"/>
</dbReference>
<dbReference type="AlphaFoldDB" id="A0A9X2FG97"/>
<dbReference type="Pfam" id="PF09346">
    <property type="entry name" value="SMI1_KNR4"/>
    <property type="match status" value="1"/>
</dbReference>
<dbReference type="SUPFAM" id="SSF160631">
    <property type="entry name" value="SMI1/KNR4-like"/>
    <property type="match status" value="1"/>
</dbReference>
<dbReference type="Gene3D" id="3.40.1580.10">
    <property type="entry name" value="SMI1/KNR4-like"/>
    <property type="match status" value="1"/>
</dbReference>
<protein>
    <submittedName>
        <fullName evidence="2">SMI1/KNR4 family protein</fullName>
    </submittedName>
</protein>
<dbReference type="RefSeq" id="WP_252855900.1">
    <property type="nucleotide sequence ID" value="NZ_JAMXLR010000092.1"/>
</dbReference>
<accession>A0A9X2FG97</accession>
<dbReference type="Proteomes" id="UP001155241">
    <property type="component" value="Unassembled WGS sequence"/>
</dbReference>
<name>A0A9X2FG97_9BACT</name>
<organism evidence="2 3">
    <name type="scientific">Aeoliella straminimaris</name>
    <dbReference type="NCBI Taxonomy" id="2954799"/>
    <lineage>
        <taxon>Bacteria</taxon>
        <taxon>Pseudomonadati</taxon>
        <taxon>Planctomycetota</taxon>
        <taxon>Planctomycetia</taxon>
        <taxon>Pirellulales</taxon>
        <taxon>Lacipirellulaceae</taxon>
        <taxon>Aeoliella</taxon>
    </lineage>
</organism>
<comment type="caution">
    <text evidence="2">The sequence shown here is derived from an EMBL/GenBank/DDBJ whole genome shotgun (WGS) entry which is preliminary data.</text>
</comment>
<proteinExistence type="predicted"/>
<evidence type="ECO:0000313" key="3">
    <source>
        <dbReference type="Proteomes" id="UP001155241"/>
    </source>
</evidence>
<dbReference type="InterPro" id="IPR037883">
    <property type="entry name" value="Knr4/Smi1-like_sf"/>
</dbReference>
<keyword evidence="3" id="KW-1185">Reference proteome</keyword>
<dbReference type="EMBL" id="JAMXLR010000092">
    <property type="protein sequence ID" value="MCO6047793.1"/>
    <property type="molecule type" value="Genomic_DNA"/>
</dbReference>
<feature type="domain" description="Knr4/Smi1-like" evidence="1">
    <location>
        <begin position="4"/>
        <end position="130"/>
    </location>
</feature>
<gene>
    <name evidence="2" type="ORF">NG895_28140</name>
</gene>
<sequence length="134" mass="15007">MPFPVDIKWINETEKKLGVRFPASFVTAMAKMNGGGVNTTFDSFVLFPFFDASDRKRIQRTCNSIDRETRSARESWHGFPATAVAIGANGGGDLLVLLPMPGHPDTLQHNVYWWDHETGEIELVADDFADLELH</sequence>
<evidence type="ECO:0000313" key="2">
    <source>
        <dbReference type="EMBL" id="MCO6047793.1"/>
    </source>
</evidence>
<reference evidence="2" key="1">
    <citation type="submission" date="2022-06" db="EMBL/GenBank/DDBJ databases">
        <title>Aeoliella straminimaris, a novel planctomycete from sediments.</title>
        <authorList>
            <person name="Vitorino I.R."/>
            <person name="Lage O.M."/>
        </authorList>
    </citation>
    <scope>NUCLEOTIDE SEQUENCE</scope>
    <source>
        <strain evidence="2">ICT_H6.2</strain>
    </source>
</reference>
<evidence type="ECO:0000259" key="1">
    <source>
        <dbReference type="Pfam" id="PF09346"/>
    </source>
</evidence>